<evidence type="ECO:0000313" key="8">
    <source>
        <dbReference type="Proteomes" id="UP000256328"/>
    </source>
</evidence>
<evidence type="ECO:0000256" key="1">
    <source>
        <dbReference type="ARBA" id="ARBA00004141"/>
    </source>
</evidence>
<evidence type="ECO:0000313" key="7">
    <source>
        <dbReference type="EMBL" id="RDW92238.1"/>
    </source>
</evidence>
<dbReference type="InterPro" id="IPR030185">
    <property type="entry name" value="Mae1"/>
</dbReference>
<feature type="transmembrane region" description="Helical" evidence="6">
    <location>
        <begin position="408"/>
        <end position="435"/>
    </location>
</feature>
<keyword evidence="4 6" id="KW-0472">Membrane</keyword>
<evidence type="ECO:0008006" key="9">
    <source>
        <dbReference type="Google" id="ProtNLM"/>
    </source>
</evidence>
<dbReference type="GO" id="GO:0015140">
    <property type="term" value="F:malate transmembrane transporter activity"/>
    <property type="evidence" value="ECO:0007669"/>
    <property type="project" value="InterPro"/>
</dbReference>
<dbReference type="Gene3D" id="1.50.10.150">
    <property type="entry name" value="Voltage-dependent anion channel"/>
    <property type="match status" value="1"/>
</dbReference>
<proteinExistence type="predicted"/>
<feature type="compositionally biased region" description="Polar residues" evidence="5">
    <location>
        <begin position="103"/>
        <end position="112"/>
    </location>
</feature>
<feature type="compositionally biased region" description="Low complexity" evidence="5">
    <location>
        <begin position="118"/>
        <end position="145"/>
    </location>
</feature>
<dbReference type="PANTHER" id="PTHR31162:SF0">
    <property type="entry name" value="MALIC ACID TRANSPORT PROTEIN"/>
    <property type="match status" value="1"/>
</dbReference>
<feature type="transmembrane region" description="Helical" evidence="6">
    <location>
        <begin position="344"/>
        <end position="363"/>
    </location>
</feature>
<dbReference type="InterPro" id="IPR038665">
    <property type="entry name" value="Voltage-dep_anion_channel_sf"/>
</dbReference>
<evidence type="ECO:0000256" key="5">
    <source>
        <dbReference type="SAM" id="MobiDB-lite"/>
    </source>
</evidence>
<feature type="compositionally biased region" description="Polar residues" evidence="5">
    <location>
        <begin position="54"/>
        <end position="88"/>
    </location>
</feature>
<feature type="region of interest" description="Disordered" evidence="5">
    <location>
        <begin position="54"/>
        <end position="159"/>
    </location>
</feature>
<reference evidence="7 8" key="1">
    <citation type="journal article" date="2018" name="IMA Fungus">
        <title>IMA Genome-F 9: Draft genome sequence of Annulohypoxylon stygium, Aspergillus mulundensis, Berkeleyomyces basicola (syn. Thielaviopsis basicola), Ceratocystis smalleyi, two Cercospora beticola strains, Coleophoma cylindrospora, Fusarium fracticaudum, Phialophora cf. hyalina, and Morchella septimelata.</title>
        <authorList>
            <person name="Wingfield B.D."/>
            <person name="Bills G.F."/>
            <person name="Dong Y."/>
            <person name="Huang W."/>
            <person name="Nel W.J."/>
            <person name="Swalarsk-Parry B.S."/>
            <person name="Vaghefi N."/>
            <person name="Wilken P.M."/>
            <person name="An Z."/>
            <person name="de Beer Z.W."/>
            <person name="De Vos L."/>
            <person name="Chen L."/>
            <person name="Duong T.A."/>
            <person name="Gao Y."/>
            <person name="Hammerbacher A."/>
            <person name="Kikkert J.R."/>
            <person name="Li Y."/>
            <person name="Li H."/>
            <person name="Li K."/>
            <person name="Li Q."/>
            <person name="Liu X."/>
            <person name="Ma X."/>
            <person name="Naidoo K."/>
            <person name="Pethybridge S.J."/>
            <person name="Sun J."/>
            <person name="Steenkamp E.T."/>
            <person name="van der Nest M.A."/>
            <person name="van Wyk S."/>
            <person name="Wingfield M.J."/>
            <person name="Xiong C."/>
            <person name="Yue Q."/>
            <person name="Zhang X."/>
        </authorList>
    </citation>
    <scope>NUCLEOTIDE SEQUENCE [LARGE SCALE GENOMIC DNA]</scope>
    <source>
        <strain evidence="7 8">BP5796</strain>
    </source>
</reference>
<dbReference type="GO" id="GO:0016020">
    <property type="term" value="C:membrane"/>
    <property type="evidence" value="ECO:0007669"/>
    <property type="project" value="UniProtKB-SubCell"/>
</dbReference>
<dbReference type="EMBL" id="PDLN01000002">
    <property type="protein sequence ID" value="RDW92238.1"/>
    <property type="molecule type" value="Genomic_DNA"/>
</dbReference>
<feature type="transmembrane region" description="Helical" evidence="6">
    <location>
        <begin position="535"/>
        <end position="553"/>
    </location>
</feature>
<dbReference type="AlphaFoldDB" id="A0A3D8T2L3"/>
<organism evidence="7 8">
    <name type="scientific">Coleophoma crateriformis</name>
    <dbReference type="NCBI Taxonomy" id="565419"/>
    <lineage>
        <taxon>Eukaryota</taxon>
        <taxon>Fungi</taxon>
        <taxon>Dikarya</taxon>
        <taxon>Ascomycota</taxon>
        <taxon>Pezizomycotina</taxon>
        <taxon>Leotiomycetes</taxon>
        <taxon>Helotiales</taxon>
        <taxon>Dermateaceae</taxon>
        <taxon>Coleophoma</taxon>
    </lineage>
</organism>
<sequence>MATFNPNPPTNAEDPIEELINYKKNVLYDDRRDTRIRGSVEATLEFFNKRRSQFSNMSQGSNSGFHTRSNSGIMEPNHNSPDPLQTAGSGLPARPNMAMFSRPTPQSGSFNSGYAGLQYSNPQPQQQQQPQVQQQQQFYNSSQPSLSRNQSFNGGSVNGGGSYNSGYGGGQLINSSISRPILTSSHNSTFTTESIMMAKEKGDMFAGYAANDPHAQGEHGGHAPVPTHLSIRARLEHFTFAWFACTMSTGGVAFTMSVIPNRPEALTVLGTVMFVANLVLIVIFTMTMITRFILHPHTFTHAFTNPHEGFFFATFWLTMATVITNTTAYGIPNTGPWLIPALRVAFWVYTVIVTFIAILYYYLLIHVKKLVITNVLPGWVLPIFPAMLVGTLASAIGKTQPAEHAFPMLVAGLTFQGLGFLVASMMYAIYFGRLLTSGFPVDASRPAMMIAVGPPAFTALAIIGMAQDVQATGIFTGFTQLNGISPANQALIPDMLSLLAILGAVGLWLLAFWFFALATMAYIECASRNAFHLNWYALVFPNVGFTIATIKIGERLSSPIIQSVGTVMAAFLFFLWILVFFCHWKAVLMKDIMWPGKDEDAAH</sequence>
<comment type="subcellular location">
    <subcellularLocation>
        <location evidence="1">Membrane</location>
        <topology evidence="1">Multi-pass membrane protein</topology>
    </subcellularLocation>
</comment>
<dbReference type="OrthoDB" id="2901184at2759"/>
<keyword evidence="3 6" id="KW-1133">Transmembrane helix</keyword>
<evidence type="ECO:0000256" key="2">
    <source>
        <dbReference type="ARBA" id="ARBA00022692"/>
    </source>
</evidence>
<evidence type="ECO:0000256" key="3">
    <source>
        <dbReference type="ARBA" id="ARBA00022989"/>
    </source>
</evidence>
<dbReference type="Proteomes" id="UP000256328">
    <property type="component" value="Unassembled WGS sequence"/>
</dbReference>
<dbReference type="CDD" id="cd09317">
    <property type="entry name" value="TDT_Mae1_like"/>
    <property type="match status" value="1"/>
</dbReference>
<feature type="transmembrane region" description="Helical" evidence="6">
    <location>
        <begin position="559"/>
        <end position="584"/>
    </location>
</feature>
<feature type="transmembrane region" description="Helical" evidence="6">
    <location>
        <begin position="310"/>
        <end position="332"/>
    </location>
</feature>
<keyword evidence="8" id="KW-1185">Reference proteome</keyword>
<dbReference type="InterPro" id="IPR004695">
    <property type="entry name" value="SLAC1/Mae1/Ssu1/TehA"/>
</dbReference>
<feature type="transmembrane region" description="Helical" evidence="6">
    <location>
        <begin position="375"/>
        <end position="396"/>
    </location>
</feature>
<gene>
    <name evidence="7" type="ORF">BP5796_01632</name>
</gene>
<evidence type="ECO:0000256" key="4">
    <source>
        <dbReference type="ARBA" id="ARBA00023136"/>
    </source>
</evidence>
<feature type="transmembrane region" description="Helical" evidence="6">
    <location>
        <begin position="498"/>
        <end position="523"/>
    </location>
</feature>
<feature type="transmembrane region" description="Helical" evidence="6">
    <location>
        <begin position="265"/>
        <end position="289"/>
    </location>
</feature>
<protein>
    <recommendedName>
        <fullName evidence="9">Malic acid transport protein</fullName>
    </recommendedName>
</protein>
<accession>A0A3D8T2L3</accession>
<name>A0A3D8T2L3_9HELO</name>
<dbReference type="Pfam" id="PF03595">
    <property type="entry name" value="SLAC1"/>
    <property type="match status" value="1"/>
</dbReference>
<comment type="caution">
    <text evidence="7">The sequence shown here is derived from an EMBL/GenBank/DDBJ whole genome shotgun (WGS) entry which is preliminary data.</text>
</comment>
<keyword evidence="2 6" id="KW-0812">Transmembrane</keyword>
<dbReference type="PANTHER" id="PTHR31162">
    <property type="entry name" value="MALIC ACID TRANSPORT PROTEIN-RELATED"/>
    <property type="match status" value="1"/>
</dbReference>
<evidence type="ECO:0000256" key="6">
    <source>
        <dbReference type="SAM" id="Phobius"/>
    </source>
</evidence>
<feature type="transmembrane region" description="Helical" evidence="6">
    <location>
        <begin position="240"/>
        <end position="259"/>
    </location>
</feature>